<dbReference type="InterPro" id="IPR050832">
    <property type="entry name" value="Bact_Acetyltransf"/>
</dbReference>
<dbReference type="RefSeq" id="WP_091596246.1">
    <property type="nucleotide sequence ID" value="NZ_JBHRWG010000002.1"/>
</dbReference>
<evidence type="ECO:0000259" key="3">
    <source>
        <dbReference type="PROSITE" id="PS51186"/>
    </source>
</evidence>
<dbReference type="CDD" id="cd04301">
    <property type="entry name" value="NAT_SF"/>
    <property type="match status" value="1"/>
</dbReference>
<keyword evidence="5" id="KW-1185">Reference proteome</keyword>
<feature type="domain" description="N-acetyltransferase" evidence="3">
    <location>
        <begin position="3"/>
        <end position="164"/>
    </location>
</feature>
<keyword evidence="2" id="KW-0012">Acyltransferase</keyword>
<reference evidence="5" key="1">
    <citation type="submission" date="2016-06" db="EMBL/GenBank/DDBJ databases">
        <authorList>
            <person name="Varghese N."/>
        </authorList>
    </citation>
    <scope>NUCLEOTIDE SEQUENCE [LARGE SCALE GENOMIC DNA]</scope>
    <source>
        <strain evidence="5">DSM 45344</strain>
    </source>
</reference>
<gene>
    <name evidence="4" type="ORF">GA0070620_5926</name>
</gene>
<proteinExistence type="predicted"/>
<dbReference type="EMBL" id="LT598496">
    <property type="protein sequence ID" value="SBV30330.1"/>
    <property type="molecule type" value="Genomic_DNA"/>
</dbReference>
<dbReference type="PROSITE" id="PS51186">
    <property type="entry name" value="GNAT"/>
    <property type="match status" value="1"/>
</dbReference>
<accession>A0A1C3NCQ8</accession>
<dbReference type="OrthoDB" id="3381976at2"/>
<dbReference type="PANTHER" id="PTHR43877">
    <property type="entry name" value="AMINOALKYLPHOSPHONATE N-ACETYLTRANSFERASE-RELATED-RELATED"/>
    <property type="match status" value="1"/>
</dbReference>
<organism evidence="4 5">
    <name type="scientific">Micromonospora krabiensis</name>
    <dbReference type="NCBI Taxonomy" id="307121"/>
    <lineage>
        <taxon>Bacteria</taxon>
        <taxon>Bacillati</taxon>
        <taxon>Actinomycetota</taxon>
        <taxon>Actinomycetes</taxon>
        <taxon>Micromonosporales</taxon>
        <taxon>Micromonosporaceae</taxon>
        <taxon>Micromonospora</taxon>
    </lineage>
</organism>
<dbReference type="InterPro" id="IPR000182">
    <property type="entry name" value="GNAT_dom"/>
</dbReference>
<evidence type="ECO:0000256" key="1">
    <source>
        <dbReference type="ARBA" id="ARBA00022679"/>
    </source>
</evidence>
<evidence type="ECO:0000313" key="5">
    <source>
        <dbReference type="Proteomes" id="UP000199393"/>
    </source>
</evidence>
<dbReference type="PANTHER" id="PTHR43877:SF2">
    <property type="entry name" value="AMINOALKYLPHOSPHONATE N-ACETYLTRANSFERASE-RELATED"/>
    <property type="match status" value="1"/>
</dbReference>
<dbReference type="Pfam" id="PF00583">
    <property type="entry name" value="Acetyltransf_1"/>
    <property type="match status" value="1"/>
</dbReference>
<dbReference type="Proteomes" id="UP000199393">
    <property type="component" value="Chromosome I"/>
</dbReference>
<dbReference type="AlphaFoldDB" id="A0A1C3NCQ8"/>
<sequence>MGLVLDPMTADEWARLRGPLEESYAEEVARHRGYPPDAARDLAATQIAGLLPDGVATAGVLLRVARVDDVQVGWIWVTLPGPGEASPGRAWIHNIEVDPAHRGRGHARRMIQLMEAELAARGVPELGLNVFGSNTVAIGLYESLGFRVAAQQMVKPLPRPEPAP</sequence>
<dbReference type="STRING" id="307121.GA0070620_5926"/>
<dbReference type="GO" id="GO:0016747">
    <property type="term" value="F:acyltransferase activity, transferring groups other than amino-acyl groups"/>
    <property type="evidence" value="ECO:0007669"/>
    <property type="project" value="InterPro"/>
</dbReference>
<evidence type="ECO:0000256" key="2">
    <source>
        <dbReference type="ARBA" id="ARBA00023315"/>
    </source>
</evidence>
<name>A0A1C3NCQ8_9ACTN</name>
<keyword evidence="1 4" id="KW-0808">Transferase</keyword>
<protein>
    <submittedName>
        <fullName evidence="4">Acetyltransferase (GNAT) family protein</fullName>
    </submittedName>
</protein>
<evidence type="ECO:0000313" key="4">
    <source>
        <dbReference type="EMBL" id="SBV30330.1"/>
    </source>
</evidence>
<dbReference type="InterPro" id="IPR016181">
    <property type="entry name" value="Acyl_CoA_acyltransferase"/>
</dbReference>
<dbReference type="Gene3D" id="3.40.630.30">
    <property type="match status" value="1"/>
</dbReference>
<dbReference type="SUPFAM" id="SSF55729">
    <property type="entry name" value="Acyl-CoA N-acyltransferases (Nat)"/>
    <property type="match status" value="1"/>
</dbReference>